<proteinExistence type="predicted"/>
<dbReference type="Proteomes" id="UP000823889">
    <property type="component" value="Unassembled WGS sequence"/>
</dbReference>
<dbReference type="Gene3D" id="1.20.1260.10">
    <property type="match status" value="1"/>
</dbReference>
<organism evidence="3 4">
    <name type="scientific">Candidatus Paenalcaligenes intestinipullorum</name>
    <dbReference type="NCBI Taxonomy" id="2838718"/>
    <lineage>
        <taxon>Bacteria</taxon>
        <taxon>Pseudomonadati</taxon>
        <taxon>Pseudomonadota</taxon>
        <taxon>Betaproteobacteria</taxon>
        <taxon>Burkholderiales</taxon>
        <taxon>Alcaligenaceae</taxon>
        <taxon>Paenalcaligenes</taxon>
    </lineage>
</organism>
<evidence type="ECO:0000313" key="4">
    <source>
        <dbReference type="Proteomes" id="UP000823889"/>
    </source>
</evidence>
<dbReference type="PANTHER" id="PTHR38593">
    <property type="entry name" value="BLR2558 PROTEIN"/>
    <property type="match status" value="1"/>
</dbReference>
<dbReference type="AlphaFoldDB" id="A0A9D2RKG7"/>
<name>A0A9D2RKG7_9BURK</name>
<protein>
    <submittedName>
        <fullName evidence="3">DUF4142 domain-containing protein</fullName>
    </submittedName>
</protein>
<dbReference type="Pfam" id="PF13628">
    <property type="entry name" value="DUF4142"/>
    <property type="match status" value="1"/>
</dbReference>
<dbReference type="PANTHER" id="PTHR38593:SF1">
    <property type="entry name" value="BLR2558 PROTEIN"/>
    <property type="match status" value="1"/>
</dbReference>
<dbReference type="EMBL" id="DWUQ01000152">
    <property type="protein sequence ID" value="HJD44798.1"/>
    <property type="molecule type" value="Genomic_DNA"/>
</dbReference>
<sequence length="164" mass="18291">MSNSMAADLSSQDKSFMEKAGEAGHYELEAAAMALSKSKDKQVQDFARMMEKEHKQLSQELGDLAREREFVLPDAPSLGQNAKLLLLKGKEGIQFDVSYAETLGIDAHHEAIELFQEQAEKGDDDEIRGFAQDSLAILKQHLQHAELLKQHLDQATAKHDTSKE</sequence>
<accession>A0A9D2RKG7</accession>
<gene>
    <name evidence="3" type="ORF">H9906_07200</name>
</gene>
<reference evidence="3" key="1">
    <citation type="journal article" date="2021" name="PeerJ">
        <title>Extensive microbial diversity within the chicken gut microbiome revealed by metagenomics and culture.</title>
        <authorList>
            <person name="Gilroy R."/>
            <person name="Ravi A."/>
            <person name="Getino M."/>
            <person name="Pursley I."/>
            <person name="Horton D.L."/>
            <person name="Alikhan N.F."/>
            <person name="Baker D."/>
            <person name="Gharbi K."/>
            <person name="Hall N."/>
            <person name="Watson M."/>
            <person name="Adriaenssens E.M."/>
            <person name="Foster-Nyarko E."/>
            <person name="Jarju S."/>
            <person name="Secka A."/>
            <person name="Antonio M."/>
            <person name="Oren A."/>
            <person name="Chaudhuri R.R."/>
            <person name="La Ragione R."/>
            <person name="Hildebrand F."/>
            <person name="Pallen M.J."/>
        </authorList>
    </citation>
    <scope>NUCLEOTIDE SEQUENCE</scope>
    <source>
        <strain evidence="3">9264</strain>
    </source>
</reference>
<evidence type="ECO:0000259" key="2">
    <source>
        <dbReference type="Pfam" id="PF13628"/>
    </source>
</evidence>
<feature type="compositionally biased region" description="Polar residues" evidence="1">
    <location>
        <begin position="1"/>
        <end position="14"/>
    </location>
</feature>
<reference evidence="3" key="2">
    <citation type="submission" date="2021-04" db="EMBL/GenBank/DDBJ databases">
        <authorList>
            <person name="Gilroy R."/>
        </authorList>
    </citation>
    <scope>NUCLEOTIDE SEQUENCE</scope>
    <source>
        <strain evidence="3">9264</strain>
    </source>
</reference>
<dbReference type="InterPro" id="IPR012347">
    <property type="entry name" value="Ferritin-like"/>
</dbReference>
<evidence type="ECO:0000313" key="3">
    <source>
        <dbReference type="EMBL" id="HJD44798.1"/>
    </source>
</evidence>
<evidence type="ECO:0000256" key="1">
    <source>
        <dbReference type="SAM" id="MobiDB-lite"/>
    </source>
</evidence>
<comment type="caution">
    <text evidence="3">The sequence shown here is derived from an EMBL/GenBank/DDBJ whole genome shotgun (WGS) entry which is preliminary data.</text>
</comment>
<feature type="domain" description="DUF4142" evidence="2">
    <location>
        <begin position="12"/>
        <end position="146"/>
    </location>
</feature>
<dbReference type="InterPro" id="IPR025419">
    <property type="entry name" value="DUF4142"/>
</dbReference>
<feature type="region of interest" description="Disordered" evidence="1">
    <location>
        <begin position="1"/>
        <end position="20"/>
    </location>
</feature>